<evidence type="ECO:0000313" key="4">
    <source>
        <dbReference type="Proteomes" id="UP000198931"/>
    </source>
</evidence>
<dbReference type="Proteomes" id="UP000198931">
    <property type="component" value="Unassembled WGS sequence"/>
</dbReference>
<keyword evidence="2" id="KW-0732">Signal</keyword>
<gene>
    <name evidence="3" type="ORF">SAMN05443292_2949</name>
</gene>
<keyword evidence="1" id="KW-1133">Transmembrane helix</keyword>
<dbReference type="OrthoDB" id="5491447at2"/>
<proteinExistence type="predicted"/>
<dbReference type="EMBL" id="FOQT01000005">
    <property type="protein sequence ID" value="SFI55617.1"/>
    <property type="molecule type" value="Genomic_DNA"/>
</dbReference>
<dbReference type="STRING" id="1125876.SAMN05443292_2949"/>
<accession>A0A1I3J5V6</accession>
<evidence type="ECO:0000256" key="2">
    <source>
        <dbReference type="SAM" id="SignalP"/>
    </source>
</evidence>
<keyword evidence="1" id="KW-0812">Transmembrane</keyword>
<protein>
    <recommendedName>
        <fullName evidence="5">DUF4129 domain-containing protein</fullName>
    </recommendedName>
</protein>
<evidence type="ECO:0000256" key="1">
    <source>
        <dbReference type="SAM" id="Phobius"/>
    </source>
</evidence>
<dbReference type="RefSeq" id="WP_090082607.1">
    <property type="nucleotide sequence ID" value="NZ_FOQT01000005.1"/>
</dbReference>
<name>A0A1I3J5V6_9FLAO</name>
<keyword evidence="4" id="KW-1185">Reference proteome</keyword>
<organism evidence="3 4">
    <name type="scientific">Halpernia frigidisoli</name>
    <dbReference type="NCBI Taxonomy" id="1125876"/>
    <lineage>
        <taxon>Bacteria</taxon>
        <taxon>Pseudomonadati</taxon>
        <taxon>Bacteroidota</taxon>
        <taxon>Flavobacteriia</taxon>
        <taxon>Flavobacteriales</taxon>
        <taxon>Weeksellaceae</taxon>
        <taxon>Chryseobacterium group</taxon>
        <taxon>Halpernia</taxon>
    </lineage>
</organism>
<reference evidence="3 4" key="1">
    <citation type="submission" date="2016-10" db="EMBL/GenBank/DDBJ databases">
        <authorList>
            <person name="de Groot N.N."/>
        </authorList>
    </citation>
    <scope>NUCLEOTIDE SEQUENCE [LARGE SCALE GENOMIC DNA]</scope>
    <source>
        <strain evidence="3 4">DSM 26000</strain>
    </source>
</reference>
<feature type="transmembrane region" description="Helical" evidence="1">
    <location>
        <begin position="119"/>
        <end position="136"/>
    </location>
</feature>
<feature type="signal peptide" evidence="2">
    <location>
        <begin position="1"/>
        <end position="19"/>
    </location>
</feature>
<keyword evidence="1" id="KW-0472">Membrane</keyword>
<evidence type="ECO:0008006" key="5">
    <source>
        <dbReference type="Google" id="ProtNLM"/>
    </source>
</evidence>
<feature type="chain" id="PRO_5011589547" description="DUF4129 domain-containing protein" evidence="2">
    <location>
        <begin position="20"/>
        <end position="263"/>
    </location>
</feature>
<evidence type="ECO:0000313" key="3">
    <source>
        <dbReference type="EMBL" id="SFI55617.1"/>
    </source>
</evidence>
<sequence length="263" mass="31243">MKFKLIFLIFFIIISRTSAQEGTLPPPQSKILDTLQQAKEEMFPADSLLQGNYATENPVEQKNFEQNFQKKYNSNEFDYQILKPHESLWDKIKRSVGNLLRKIFGNLDPSSANRYTLNFLRLLGIIGLAFLIYFLLKYLNSKNGHFFFGRKNKKLAPKSSEIHENIHEINFPELINKFEAEKDFRSAIRYRFLSVLKMLSDKNKILWMPEKTNQDYVSELKDETSKKQFLELAYIFDYVWYGEFSITESDYSFYKEKFKNSKF</sequence>
<dbReference type="AlphaFoldDB" id="A0A1I3J5V6"/>